<dbReference type="SUPFAM" id="SSF51658">
    <property type="entry name" value="Xylose isomerase-like"/>
    <property type="match status" value="1"/>
</dbReference>
<feature type="domain" description="Xylose isomerase-like TIM barrel" evidence="1">
    <location>
        <begin position="8"/>
        <end position="128"/>
    </location>
</feature>
<dbReference type="PANTHER" id="PTHR12110">
    <property type="entry name" value="HYDROXYPYRUVATE ISOMERASE"/>
    <property type="match status" value="1"/>
</dbReference>
<evidence type="ECO:0000313" key="2">
    <source>
        <dbReference type="EMBL" id="CAA9282945.1"/>
    </source>
</evidence>
<dbReference type="Gene3D" id="3.20.20.150">
    <property type="entry name" value="Divalent-metal-dependent TIM barrel enzymes"/>
    <property type="match status" value="1"/>
</dbReference>
<dbReference type="InterPro" id="IPR013022">
    <property type="entry name" value="Xyl_isomerase-like_TIM-brl"/>
</dbReference>
<sequence length="130" mass="14883">MPHGTAGSVSGIERLFELTDPALVKSNVDVYWVQHGGEDPAAFIRRHRDRIGYPHFKDMQYLGQEPRPKGRLPREDAKFVELGTGEVDLKAVWRELEPLNLPWVVYEQDRSEIEPKAAARASREYLRTGL</sequence>
<protein>
    <recommendedName>
        <fullName evidence="1">Xylose isomerase-like TIM barrel domain-containing protein</fullName>
    </recommendedName>
</protein>
<gene>
    <name evidence="2" type="ORF">AVDCRST_MAG77-4021</name>
</gene>
<dbReference type="InterPro" id="IPR036237">
    <property type="entry name" value="Xyl_isomerase-like_sf"/>
</dbReference>
<dbReference type="InterPro" id="IPR050312">
    <property type="entry name" value="IolE/XylAMocC-like"/>
</dbReference>
<reference evidence="2" key="1">
    <citation type="submission" date="2020-02" db="EMBL/GenBank/DDBJ databases">
        <authorList>
            <person name="Meier V. D."/>
        </authorList>
    </citation>
    <scope>NUCLEOTIDE SEQUENCE</scope>
    <source>
        <strain evidence="2">AVDCRST_MAG77</strain>
    </source>
</reference>
<dbReference type="Pfam" id="PF01261">
    <property type="entry name" value="AP_endonuc_2"/>
    <property type="match status" value="1"/>
</dbReference>
<proteinExistence type="predicted"/>
<dbReference type="AlphaFoldDB" id="A0A6J4JN14"/>
<dbReference type="PANTHER" id="PTHR12110:SF41">
    <property type="entry name" value="INOSOSE DEHYDRATASE"/>
    <property type="match status" value="1"/>
</dbReference>
<organism evidence="2">
    <name type="scientific">uncultured Chloroflexota bacterium</name>
    <dbReference type="NCBI Taxonomy" id="166587"/>
    <lineage>
        <taxon>Bacteria</taxon>
        <taxon>Bacillati</taxon>
        <taxon>Chloroflexota</taxon>
        <taxon>environmental samples</taxon>
    </lineage>
</organism>
<dbReference type="EMBL" id="CADCTC010000212">
    <property type="protein sequence ID" value="CAA9282945.1"/>
    <property type="molecule type" value="Genomic_DNA"/>
</dbReference>
<evidence type="ECO:0000259" key="1">
    <source>
        <dbReference type="Pfam" id="PF01261"/>
    </source>
</evidence>
<name>A0A6J4JN14_9CHLR</name>
<accession>A0A6J4JN14</accession>